<dbReference type="GO" id="GO:0004149">
    <property type="term" value="F:dihydrolipoyllysine-residue succinyltransferase activity"/>
    <property type="evidence" value="ECO:0007669"/>
    <property type="project" value="UniProtKB-UniRule"/>
</dbReference>
<keyword evidence="7 11" id="KW-0808">Transferase</keyword>
<dbReference type="PATRIC" id="fig|452.5.peg.930"/>
<dbReference type="PANTHER" id="PTHR43416">
    <property type="entry name" value="DIHYDROLIPOYLLYSINE-RESIDUE SUCCINYLTRANSFERASE COMPONENT OF 2-OXOGLUTARATE DEHYDROGENASE COMPLEX, MITOCHONDRIAL-RELATED"/>
    <property type="match status" value="1"/>
</dbReference>
<evidence type="ECO:0000256" key="4">
    <source>
        <dbReference type="ARBA" id="ARBA00012945"/>
    </source>
</evidence>
<evidence type="ECO:0000256" key="5">
    <source>
        <dbReference type="ARBA" id="ARBA00019511"/>
    </source>
</evidence>
<gene>
    <name evidence="15" type="primary">sucB_1</name>
    <name evidence="15" type="ORF">Lspi_0849</name>
</gene>
<dbReference type="PROSITE" id="PS50968">
    <property type="entry name" value="BIOTINYL_LIPOYL"/>
    <property type="match status" value="1"/>
</dbReference>
<dbReference type="SUPFAM" id="SSF51230">
    <property type="entry name" value="Single hybrid motif"/>
    <property type="match status" value="1"/>
</dbReference>
<dbReference type="Gene3D" id="2.40.50.100">
    <property type="match status" value="1"/>
</dbReference>
<dbReference type="InterPro" id="IPR004167">
    <property type="entry name" value="PSBD"/>
</dbReference>
<dbReference type="NCBIfam" id="NF004309">
    <property type="entry name" value="PRK05704.1"/>
    <property type="match status" value="1"/>
</dbReference>
<evidence type="ECO:0000313" key="15">
    <source>
        <dbReference type="EMBL" id="KTD64682.1"/>
    </source>
</evidence>
<feature type="compositionally biased region" description="Polar residues" evidence="12">
    <location>
        <begin position="169"/>
        <end position="178"/>
    </location>
</feature>
<dbReference type="NCBIfam" id="TIGR01347">
    <property type="entry name" value="sucB"/>
    <property type="match status" value="1"/>
</dbReference>
<evidence type="ECO:0000259" key="14">
    <source>
        <dbReference type="PROSITE" id="PS51826"/>
    </source>
</evidence>
<comment type="catalytic activity">
    <reaction evidence="10 11">
        <text>N(6)-[(R)-dihydrolipoyl]-L-lysyl-[protein] + succinyl-CoA = N(6)-[(R)-S(8)-succinyldihydrolipoyl]-L-lysyl-[protein] + CoA</text>
        <dbReference type="Rhea" id="RHEA:15213"/>
        <dbReference type="Rhea" id="RHEA-COMP:10475"/>
        <dbReference type="Rhea" id="RHEA-COMP:20092"/>
        <dbReference type="ChEBI" id="CHEBI:57287"/>
        <dbReference type="ChEBI" id="CHEBI:57292"/>
        <dbReference type="ChEBI" id="CHEBI:83100"/>
        <dbReference type="ChEBI" id="CHEBI:83120"/>
        <dbReference type="EC" id="2.3.1.61"/>
    </reaction>
</comment>
<evidence type="ECO:0000256" key="12">
    <source>
        <dbReference type="SAM" id="MobiDB-lite"/>
    </source>
</evidence>
<dbReference type="SUPFAM" id="SSF47005">
    <property type="entry name" value="Peripheral subunit-binding domain of 2-oxo acid dehydrogenase complex"/>
    <property type="match status" value="1"/>
</dbReference>
<dbReference type="InterPro" id="IPR036625">
    <property type="entry name" value="E3-bd_dom_sf"/>
</dbReference>
<comment type="similarity">
    <text evidence="3 11">Belongs to the 2-oxoacid dehydrogenase family.</text>
</comment>
<dbReference type="PROSITE" id="PS00189">
    <property type="entry name" value="LIPOYL"/>
    <property type="match status" value="1"/>
</dbReference>
<dbReference type="GO" id="GO:0033512">
    <property type="term" value="P:L-lysine catabolic process to acetyl-CoA via saccharopine"/>
    <property type="evidence" value="ECO:0007669"/>
    <property type="project" value="UniProtKB-UniRule"/>
</dbReference>
<reference evidence="15 16" key="1">
    <citation type="submission" date="2015-11" db="EMBL/GenBank/DDBJ databases">
        <title>Genomic analysis of 38 Legionella species identifies large and diverse effector repertoires.</title>
        <authorList>
            <person name="Burstein D."/>
            <person name="Amaro F."/>
            <person name="Zusman T."/>
            <person name="Lifshitz Z."/>
            <person name="Cohen O."/>
            <person name="Gilbert J.A."/>
            <person name="Pupko T."/>
            <person name="Shuman H.A."/>
            <person name="Segal G."/>
        </authorList>
    </citation>
    <scope>NUCLEOTIDE SEQUENCE [LARGE SCALE GENOMIC DNA]</scope>
    <source>
        <strain evidence="15 16">Mt.St.Helens-9</strain>
    </source>
</reference>
<evidence type="ECO:0000256" key="7">
    <source>
        <dbReference type="ARBA" id="ARBA00022679"/>
    </source>
</evidence>
<dbReference type="SUPFAM" id="SSF52777">
    <property type="entry name" value="CoA-dependent acyltransferases"/>
    <property type="match status" value="1"/>
</dbReference>
<dbReference type="PROSITE" id="PS51826">
    <property type="entry name" value="PSBD"/>
    <property type="match status" value="1"/>
</dbReference>
<feature type="domain" description="Peripheral subunit-binding (PSBD)" evidence="14">
    <location>
        <begin position="123"/>
        <end position="160"/>
    </location>
</feature>
<dbReference type="AlphaFoldDB" id="A0A0W0Z6F4"/>
<dbReference type="CDD" id="cd06849">
    <property type="entry name" value="lipoyl_domain"/>
    <property type="match status" value="1"/>
</dbReference>
<dbReference type="PANTHER" id="PTHR43416:SF5">
    <property type="entry name" value="DIHYDROLIPOYLLYSINE-RESIDUE SUCCINYLTRANSFERASE COMPONENT OF 2-OXOGLUTARATE DEHYDROGENASE COMPLEX, MITOCHONDRIAL"/>
    <property type="match status" value="1"/>
</dbReference>
<sequence length="418" mass="46028">MSIEVKVPALPESVADATIAAWHKKVGDRVTRDENLVDLETDKVVLEVPAPADGILKEICFAEGDTVEASQVLARLEKSSAADDASGNDENKSDEDKKKEKSDKDEDKSERNKESESSEETKATSPAVRRMLAENDLSAEEISGSGKDGRLTKEDVLAFIKTNREKSTTKSASAQAKPQSFAAMGEREERRVPMTRLRARIAERLLEAQHNAAMLTTFNEVNLKAVMDLRAQYKDSFEKKHGVKLGFMSFFTKAVVESLKRFPAVNASIDGQDIVYHGYYDIGIAVSTERGLVVPVVRDADQMSMADVEKAINDAATRARQGKLAMEEMQGGTFTITNGGVFGSLLATPIINPPQTGILGMHKIEDRPIVEKGQIVIRPMMYVALSYDHRLIDGKESVQFLVSVKELLEDPSRLLLNI</sequence>
<proteinExistence type="inferred from homology"/>
<dbReference type="Pfam" id="PF00364">
    <property type="entry name" value="Biotin_lipoyl"/>
    <property type="match status" value="1"/>
</dbReference>
<evidence type="ECO:0000256" key="2">
    <source>
        <dbReference type="ARBA" id="ARBA00005145"/>
    </source>
</evidence>
<dbReference type="InterPro" id="IPR003016">
    <property type="entry name" value="2-oxoA_DH_lipoyl-BS"/>
</dbReference>
<evidence type="ECO:0000256" key="11">
    <source>
        <dbReference type="RuleBase" id="RU361138"/>
    </source>
</evidence>
<name>A0A0W0Z6F4_LEGSP</name>
<feature type="region of interest" description="Disordered" evidence="12">
    <location>
        <begin position="165"/>
        <end position="190"/>
    </location>
</feature>
<protein>
    <recommendedName>
        <fullName evidence="5 11">Dihydrolipoyllysine-residue succinyltransferase component of 2-oxoglutarate dehydrogenase complex</fullName>
        <ecNumber evidence="4 11">2.3.1.61</ecNumber>
    </recommendedName>
    <alternativeName>
        <fullName evidence="11">2-oxoglutarate dehydrogenase complex component E2</fullName>
    </alternativeName>
</protein>
<evidence type="ECO:0000313" key="16">
    <source>
        <dbReference type="Proteomes" id="UP000054877"/>
    </source>
</evidence>
<dbReference type="InterPro" id="IPR001078">
    <property type="entry name" value="2-oxoacid_DH_actylTfrase"/>
</dbReference>
<evidence type="ECO:0000256" key="1">
    <source>
        <dbReference type="ARBA" id="ARBA00004052"/>
    </source>
</evidence>
<dbReference type="UniPathway" id="UPA00868">
    <property type="reaction ID" value="UER00840"/>
</dbReference>
<evidence type="ECO:0000256" key="9">
    <source>
        <dbReference type="ARBA" id="ARBA00023315"/>
    </source>
</evidence>
<keyword evidence="6 11" id="KW-0816">Tricarboxylic acid cycle</keyword>
<accession>A0A0W0Z6F4</accession>
<feature type="domain" description="Lipoyl-binding" evidence="13">
    <location>
        <begin position="2"/>
        <end position="77"/>
    </location>
</feature>
<dbReference type="InterPro" id="IPR050537">
    <property type="entry name" value="2-oxoacid_dehydrogenase"/>
</dbReference>
<dbReference type="OrthoDB" id="9805770at2"/>
<feature type="compositionally biased region" description="Basic and acidic residues" evidence="12">
    <location>
        <begin position="89"/>
        <end position="122"/>
    </location>
</feature>
<dbReference type="Pfam" id="PF02817">
    <property type="entry name" value="E3_binding"/>
    <property type="match status" value="1"/>
</dbReference>
<comment type="function">
    <text evidence="1 11">E2 component of the 2-oxoglutarate dehydrogenase (OGDH) complex which catalyzes the second step in the conversion of 2-oxoglutarate to succinyl-CoA and CO(2).</text>
</comment>
<dbReference type="EMBL" id="LNYX01000012">
    <property type="protein sequence ID" value="KTD64682.1"/>
    <property type="molecule type" value="Genomic_DNA"/>
</dbReference>
<feature type="region of interest" description="Disordered" evidence="12">
    <location>
        <begin position="78"/>
        <end position="128"/>
    </location>
</feature>
<comment type="caution">
    <text evidence="15">The sequence shown here is derived from an EMBL/GenBank/DDBJ whole genome shotgun (WGS) entry which is preliminary data.</text>
</comment>
<keyword evidence="9 11" id="KW-0012">Acyltransferase</keyword>
<evidence type="ECO:0000256" key="6">
    <source>
        <dbReference type="ARBA" id="ARBA00022532"/>
    </source>
</evidence>
<dbReference type="FunFam" id="3.30.559.10:FF:000007">
    <property type="entry name" value="Dihydrolipoamide acetyltransferase component of pyruvate dehydrogenase complex"/>
    <property type="match status" value="1"/>
</dbReference>
<dbReference type="EC" id="2.3.1.61" evidence="4 11"/>
<evidence type="ECO:0000259" key="13">
    <source>
        <dbReference type="PROSITE" id="PS50968"/>
    </source>
</evidence>
<dbReference type="Pfam" id="PF00198">
    <property type="entry name" value="2-oxoacid_dh"/>
    <property type="match status" value="1"/>
</dbReference>
<dbReference type="RefSeq" id="WP_058482790.1">
    <property type="nucleotide sequence ID" value="NZ_CAAAII010000002.1"/>
</dbReference>
<dbReference type="GO" id="GO:0045252">
    <property type="term" value="C:oxoglutarate dehydrogenase complex"/>
    <property type="evidence" value="ECO:0007669"/>
    <property type="project" value="UniProtKB-UniRule"/>
</dbReference>
<dbReference type="GO" id="GO:0005829">
    <property type="term" value="C:cytosol"/>
    <property type="evidence" value="ECO:0007669"/>
    <property type="project" value="TreeGrafter"/>
</dbReference>
<comment type="pathway">
    <text evidence="2 11">Amino-acid degradation; L-lysine degradation via saccharopine pathway; glutaryl-CoA from L-lysine: step 6/6.</text>
</comment>
<dbReference type="Gene3D" id="4.10.320.10">
    <property type="entry name" value="E3-binding domain"/>
    <property type="match status" value="1"/>
</dbReference>
<dbReference type="InterPro" id="IPR011053">
    <property type="entry name" value="Single_hybrid_motif"/>
</dbReference>
<organism evidence="15 16">
    <name type="scientific">Legionella spiritensis</name>
    <dbReference type="NCBI Taxonomy" id="452"/>
    <lineage>
        <taxon>Bacteria</taxon>
        <taxon>Pseudomonadati</taxon>
        <taxon>Pseudomonadota</taxon>
        <taxon>Gammaproteobacteria</taxon>
        <taxon>Legionellales</taxon>
        <taxon>Legionellaceae</taxon>
        <taxon>Legionella</taxon>
    </lineage>
</organism>
<evidence type="ECO:0000256" key="3">
    <source>
        <dbReference type="ARBA" id="ARBA00007317"/>
    </source>
</evidence>
<dbReference type="GO" id="GO:0006099">
    <property type="term" value="P:tricarboxylic acid cycle"/>
    <property type="evidence" value="ECO:0007669"/>
    <property type="project" value="UniProtKB-UniRule"/>
</dbReference>
<evidence type="ECO:0000256" key="8">
    <source>
        <dbReference type="ARBA" id="ARBA00022823"/>
    </source>
</evidence>
<dbReference type="InterPro" id="IPR000089">
    <property type="entry name" value="Biotin_lipoyl"/>
</dbReference>
<keyword evidence="16" id="KW-1185">Reference proteome</keyword>
<comment type="cofactor">
    <cofactor evidence="11">
        <name>(R)-lipoate</name>
        <dbReference type="ChEBI" id="CHEBI:83088"/>
    </cofactor>
    <text evidence="11">Binds 1 lipoyl cofactor covalently.</text>
</comment>
<dbReference type="STRING" id="452.Lspi_0849"/>
<dbReference type="Proteomes" id="UP000054877">
    <property type="component" value="Unassembled WGS sequence"/>
</dbReference>
<dbReference type="InterPro" id="IPR023213">
    <property type="entry name" value="CAT-like_dom_sf"/>
</dbReference>
<dbReference type="InterPro" id="IPR006255">
    <property type="entry name" value="SucB"/>
</dbReference>
<dbReference type="Gene3D" id="3.30.559.10">
    <property type="entry name" value="Chloramphenicol acetyltransferase-like domain"/>
    <property type="match status" value="1"/>
</dbReference>
<keyword evidence="8 11" id="KW-0450">Lipoyl</keyword>
<evidence type="ECO:0000256" key="10">
    <source>
        <dbReference type="ARBA" id="ARBA00052761"/>
    </source>
</evidence>